<feature type="domain" description="Glycosyl hydrolase family 30 TIM-barrel" evidence="5">
    <location>
        <begin position="53"/>
        <end position="386"/>
    </location>
</feature>
<comment type="similarity">
    <text evidence="1 4">Belongs to the glycosyl hydrolase 30 family.</text>
</comment>
<dbReference type="GO" id="GO:0004348">
    <property type="term" value="F:glucosylceramidase activity"/>
    <property type="evidence" value="ECO:0007669"/>
    <property type="project" value="InterPro"/>
</dbReference>
<evidence type="ECO:0000313" key="8">
    <source>
        <dbReference type="Proteomes" id="UP000886743"/>
    </source>
</evidence>
<keyword evidence="4" id="KW-0326">Glycosidase</keyword>
<dbReference type="PANTHER" id="PTHR11069">
    <property type="entry name" value="GLUCOSYLCERAMIDASE"/>
    <property type="match status" value="1"/>
</dbReference>
<dbReference type="GO" id="GO:0016020">
    <property type="term" value="C:membrane"/>
    <property type="evidence" value="ECO:0007669"/>
    <property type="project" value="GOC"/>
</dbReference>
<dbReference type="InterPro" id="IPR001139">
    <property type="entry name" value="Glyco_hydro_30"/>
</dbReference>
<dbReference type="Gene3D" id="3.20.20.80">
    <property type="entry name" value="Glycosidases"/>
    <property type="match status" value="1"/>
</dbReference>
<reference evidence="7" key="2">
    <citation type="journal article" date="2021" name="PeerJ">
        <title>Extensive microbial diversity within the chicken gut microbiome revealed by metagenomics and culture.</title>
        <authorList>
            <person name="Gilroy R."/>
            <person name="Ravi A."/>
            <person name="Getino M."/>
            <person name="Pursley I."/>
            <person name="Horton D.L."/>
            <person name="Alikhan N.F."/>
            <person name="Baker D."/>
            <person name="Gharbi K."/>
            <person name="Hall N."/>
            <person name="Watson M."/>
            <person name="Adriaenssens E.M."/>
            <person name="Foster-Nyarko E."/>
            <person name="Jarju S."/>
            <person name="Secka A."/>
            <person name="Antonio M."/>
            <person name="Oren A."/>
            <person name="Chaudhuri R.R."/>
            <person name="La Ragione R."/>
            <person name="Hildebrand F."/>
            <person name="Pallen M.J."/>
        </authorList>
    </citation>
    <scope>NUCLEOTIDE SEQUENCE</scope>
    <source>
        <strain evidence="7">4920</strain>
    </source>
</reference>
<keyword evidence="3 4" id="KW-0378">Hydrolase</keyword>
<dbReference type="EMBL" id="DVOF01000216">
    <property type="protein sequence ID" value="HIV03362.1"/>
    <property type="molecule type" value="Genomic_DNA"/>
</dbReference>
<dbReference type="PANTHER" id="PTHR11069:SF23">
    <property type="entry name" value="LYSOSOMAL ACID GLUCOSYLCERAMIDASE"/>
    <property type="match status" value="1"/>
</dbReference>
<evidence type="ECO:0000259" key="6">
    <source>
        <dbReference type="Pfam" id="PF17189"/>
    </source>
</evidence>
<dbReference type="AlphaFoldDB" id="A0A9D1NHP7"/>
<dbReference type="PRINTS" id="PR00843">
    <property type="entry name" value="GLHYDRLASE30"/>
</dbReference>
<evidence type="ECO:0000256" key="1">
    <source>
        <dbReference type="ARBA" id="ARBA00005382"/>
    </source>
</evidence>
<evidence type="ECO:0000259" key="5">
    <source>
        <dbReference type="Pfam" id="PF02055"/>
    </source>
</evidence>
<proteinExistence type="inferred from homology"/>
<dbReference type="Pfam" id="PF17189">
    <property type="entry name" value="Glyco_hydro_30C"/>
    <property type="match status" value="1"/>
</dbReference>
<reference evidence="7" key="1">
    <citation type="submission" date="2020-10" db="EMBL/GenBank/DDBJ databases">
        <authorList>
            <person name="Gilroy R."/>
        </authorList>
    </citation>
    <scope>NUCLEOTIDE SEQUENCE</scope>
    <source>
        <strain evidence="7">4920</strain>
    </source>
</reference>
<dbReference type="InterPro" id="IPR033453">
    <property type="entry name" value="Glyco_hydro_30_TIM-barrel"/>
</dbReference>
<gene>
    <name evidence="7" type="ORF">IAC74_07280</name>
</gene>
<accession>A0A9D1NHP7</accession>
<sequence length="456" mass="51544">EIDMADKQIKVYKTNVRAQQYLAEEKPLTFRTGKETHEEAVINVYDDVTYQEILGFGGAFTESAAYNYHLMGEKNKKKFIQAYFDPEEGIGYSFGRTHIGSCDFSLDTYQYMEAGDKSLATFNIGRDKEYVIPFVKAAMQAAGEPLVLFASPWSPPAFMKTTGSALFGGKLSGEYMDSWAECYAKYILEFKKEGIDIWGVTVQNEPNAIQTWESCQYSAQEEADFIKNHLAPALDRAGLSDIKIIIWDHNKEQLYDRSRVTLADESVRRRVWGIGMHWYSGEHHEAVSITHQQFPEKQLLVTEFCHGLYPIDRGTAMAERYAHDMIGNLIGGVSGSCDWNLVLDTAGGPYHARFGGCSAPVMYNVAEDVLRFTPAYYYVGHFSKFIRRGARRIGTSKYTERVETCAFANPDGTIAAVILNRSPHRVPFFLKYNGLCARGMSTPHSIMTLIFDKTER</sequence>
<evidence type="ECO:0000313" key="7">
    <source>
        <dbReference type="EMBL" id="HIV03362.1"/>
    </source>
</evidence>
<evidence type="ECO:0000256" key="2">
    <source>
        <dbReference type="ARBA" id="ARBA00022729"/>
    </source>
</evidence>
<evidence type="ECO:0008006" key="9">
    <source>
        <dbReference type="Google" id="ProtNLM"/>
    </source>
</evidence>
<feature type="non-terminal residue" evidence="7">
    <location>
        <position position="1"/>
    </location>
</feature>
<dbReference type="SUPFAM" id="SSF51445">
    <property type="entry name" value="(Trans)glycosidases"/>
    <property type="match status" value="1"/>
</dbReference>
<dbReference type="InterPro" id="IPR017853">
    <property type="entry name" value="GH"/>
</dbReference>
<dbReference type="InterPro" id="IPR033452">
    <property type="entry name" value="GH30_C"/>
</dbReference>
<dbReference type="Proteomes" id="UP000886743">
    <property type="component" value="Unassembled WGS sequence"/>
</dbReference>
<dbReference type="GO" id="GO:0006680">
    <property type="term" value="P:glucosylceramide catabolic process"/>
    <property type="evidence" value="ECO:0007669"/>
    <property type="project" value="TreeGrafter"/>
</dbReference>
<feature type="domain" description="Glycosyl hydrolase family 30 beta sandwich" evidence="6">
    <location>
        <begin position="389"/>
        <end position="449"/>
    </location>
</feature>
<protein>
    <recommendedName>
        <fullName evidence="9">Glucosylceramidase</fullName>
    </recommendedName>
</protein>
<dbReference type="Pfam" id="PF02055">
    <property type="entry name" value="Glyco_hydro_30"/>
    <property type="match status" value="1"/>
</dbReference>
<organism evidence="7 8">
    <name type="scientific">Candidatus Aphodoplasma excrementigallinarum</name>
    <dbReference type="NCBI Taxonomy" id="2840673"/>
    <lineage>
        <taxon>Bacteria</taxon>
        <taxon>Bacillati</taxon>
        <taxon>Bacillota</taxon>
        <taxon>Clostridia</taxon>
        <taxon>Eubacteriales</taxon>
        <taxon>Candidatus Aphodoplasma</taxon>
    </lineage>
</organism>
<keyword evidence="2" id="KW-0732">Signal</keyword>
<dbReference type="Gene3D" id="2.60.40.1180">
    <property type="entry name" value="Golgi alpha-mannosidase II"/>
    <property type="match status" value="1"/>
</dbReference>
<name>A0A9D1NHP7_9FIRM</name>
<comment type="caution">
    <text evidence="7">The sequence shown here is derived from an EMBL/GenBank/DDBJ whole genome shotgun (WGS) entry which is preliminary data.</text>
</comment>
<evidence type="ECO:0000256" key="4">
    <source>
        <dbReference type="RuleBase" id="RU361188"/>
    </source>
</evidence>
<evidence type="ECO:0000256" key="3">
    <source>
        <dbReference type="ARBA" id="ARBA00022801"/>
    </source>
</evidence>
<dbReference type="InterPro" id="IPR013780">
    <property type="entry name" value="Glyco_hydro_b"/>
</dbReference>